<evidence type="ECO:0000256" key="1">
    <source>
        <dbReference type="SAM" id="Phobius"/>
    </source>
</evidence>
<keyword evidence="1" id="KW-0472">Membrane</keyword>
<evidence type="ECO:0000313" key="3">
    <source>
        <dbReference type="Proteomes" id="UP000095143"/>
    </source>
</evidence>
<comment type="caution">
    <text evidence="2">The sequence shown here is derived from an EMBL/GenBank/DDBJ whole genome shotgun (WGS) entry which is preliminary data.</text>
</comment>
<name>A0A1C2E9L5_9PSED</name>
<dbReference type="AlphaFoldDB" id="A0A1C2E9L5"/>
<protein>
    <submittedName>
        <fullName evidence="2">Uncharacterized protein</fullName>
    </submittedName>
</protein>
<keyword evidence="1" id="KW-0812">Transmembrane</keyword>
<sequence length="107" mass="12564">MIMLEKAWWVMAVFGSIFANIIIMIYFQLNKLATMEELLSDVKLAHLNDCRCISDARRMWDDGIIGRQMRMNMVTVLLTFPNFMYLRGDISKDANLRVPPHLRAWIL</sequence>
<accession>A0A1C2E9L5</accession>
<keyword evidence="1" id="KW-1133">Transmembrane helix</keyword>
<evidence type="ECO:0000313" key="2">
    <source>
        <dbReference type="EMBL" id="OCX23659.1"/>
    </source>
</evidence>
<proteinExistence type="predicted"/>
<reference evidence="2 3" key="1">
    <citation type="submission" date="2016-08" db="EMBL/GenBank/DDBJ databases">
        <title>Whole genome sequence of Pseudomonas graminis strain UASWS1507, a potential biological control agent for agriculture.</title>
        <authorList>
            <person name="Crovadore J."/>
            <person name="Calmin G."/>
            <person name="Chablais R."/>
            <person name="Cochard B."/>
            <person name="Lefort F."/>
        </authorList>
    </citation>
    <scope>NUCLEOTIDE SEQUENCE [LARGE SCALE GENOMIC DNA]</scope>
    <source>
        <strain evidence="2 3">UASWS1507</strain>
    </source>
</reference>
<gene>
    <name evidence="2" type="ORF">BBI10_06480</name>
</gene>
<organism evidence="2 3">
    <name type="scientific">Pseudomonas graminis</name>
    <dbReference type="NCBI Taxonomy" id="158627"/>
    <lineage>
        <taxon>Bacteria</taxon>
        <taxon>Pseudomonadati</taxon>
        <taxon>Pseudomonadota</taxon>
        <taxon>Gammaproteobacteria</taxon>
        <taxon>Pseudomonadales</taxon>
        <taxon>Pseudomonadaceae</taxon>
        <taxon>Pseudomonas</taxon>
    </lineage>
</organism>
<dbReference type="EMBL" id="MDEN01000057">
    <property type="protein sequence ID" value="OCX23659.1"/>
    <property type="molecule type" value="Genomic_DNA"/>
</dbReference>
<dbReference type="Proteomes" id="UP000095143">
    <property type="component" value="Unassembled WGS sequence"/>
</dbReference>
<feature type="transmembrane region" description="Helical" evidence="1">
    <location>
        <begin position="7"/>
        <end position="29"/>
    </location>
</feature>